<protein>
    <submittedName>
        <fullName evidence="3">Enoyl-ACP reductase-like protein</fullName>
    </submittedName>
</protein>
<dbReference type="Proteomes" id="UP000245523">
    <property type="component" value="Unassembled WGS sequence"/>
</dbReference>
<name>A0ABX5LIN0_9BACT</name>
<sequence length="158" mass="17248">MKGISSCSYEEFEYALSVGVTAPFYLSKLFAKHFTKGSSIVNISSSRDRMSQRETESYTAAKGGIAALTHALAASFAGRVRVNSISPGWIDNAYKKYEGPDAKQHSAGRVGNPDDIANMVLFLCSEKAGFITGENICIDGGMTHLMIYHNDCGWKFEE</sequence>
<evidence type="ECO:0000256" key="2">
    <source>
        <dbReference type="ARBA" id="ARBA00023002"/>
    </source>
</evidence>
<organism evidence="3 4">
    <name type="scientific">Hallerella porci</name>
    <dbReference type="NCBI Taxonomy" id="1945871"/>
    <lineage>
        <taxon>Bacteria</taxon>
        <taxon>Pseudomonadati</taxon>
        <taxon>Fibrobacterota</taxon>
        <taxon>Fibrobacteria</taxon>
        <taxon>Fibrobacterales</taxon>
        <taxon>Fibrobacteraceae</taxon>
        <taxon>Hallerella</taxon>
    </lineage>
</organism>
<dbReference type="InterPro" id="IPR002347">
    <property type="entry name" value="SDR_fam"/>
</dbReference>
<gene>
    <name evidence="3" type="ORF">B0H50_1712</name>
</gene>
<dbReference type="InterPro" id="IPR020904">
    <property type="entry name" value="Sc_DH/Rdtase_CS"/>
</dbReference>
<dbReference type="PROSITE" id="PS00061">
    <property type="entry name" value="ADH_SHORT"/>
    <property type="match status" value="1"/>
</dbReference>
<proteinExistence type="inferred from homology"/>
<accession>A0ABX5LIN0</accession>
<reference evidence="3 4" key="1">
    <citation type="submission" date="2018-05" db="EMBL/GenBank/DDBJ databases">
        <title>Animal gut microbial communities from fecal samples from Wisconsin, USA.</title>
        <authorList>
            <person name="Neumann A."/>
        </authorList>
    </citation>
    <scope>NUCLEOTIDE SEQUENCE [LARGE SCALE GENOMIC DNA]</scope>
    <source>
        <strain evidence="3 4">UWS4</strain>
    </source>
</reference>
<dbReference type="PANTHER" id="PTHR43639">
    <property type="entry name" value="OXIDOREDUCTASE, SHORT-CHAIN DEHYDROGENASE/REDUCTASE FAMILY (AFU_ORTHOLOGUE AFUA_5G02870)"/>
    <property type="match status" value="1"/>
</dbReference>
<dbReference type="EMBL" id="QGHD01000071">
    <property type="protein sequence ID" value="PWK81349.1"/>
    <property type="molecule type" value="Genomic_DNA"/>
</dbReference>
<dbReference type="Gene3D" id="3.40.50.720">
    <property type="entry name" value="NAD(P)-binding Rossmann-like Domain"/>
    <property type="match status" value="1"/>
</dbReference>
<comment type="caution">
    <text evidence="3">The sequence shown here is derived from an EMBL/GenBank/DDBJ whole genome shotgun (WGS) entry which is preliminary data.</text>
</comment>
<dbReference type="SUPFAM" id="SSF51735">
    <property type="entry name" value="NAD(P)-binding Rossmann-fold domains"/>
    <property type="match status" value="1"/>
</dbReference>
<dbReference type="InterPro" id="IPR036291">
    <property type="entry name" value="NAD(P)-bd_dom_sf"/>
</dbReference>
<evidence type="ECO:0000256" key="1">
    <source>
        <dbReference type="ARBA" id="ARBA00006484"/>
    </source>
</evidence>
<comment type="similarity">
    <text evidence="1">Belongs to the short-chain dehydrogenases/reductases (SDR) family.</text>
</comment>
<dbReference type="Pfam" id="PF13561">
    <property type="entry name" value="adh_short_C2"/>
    <property type="match status" value="1"/>
</dbReference>
<evidence type="ECO:0000313" key="4">
    <source>
        <dbReference type="Proteomes" id="UP000245523"/>
    </source>
</evidence>
<evidence type="ECO:0000313" key="3">
    <source>
        <dbReference type="EMBL" id="PWK81349.1"/>
    </source>
</evidence>
<dbReference type="PANTHER" id="PTHR43639:SF1">
    <property type="entry name" value="SHORT-CHAIN DEHYDROGENASE_REDUCTASE FAMILY PROTEIN"/>
    <property type="match status" value="1"/>
</dbReference>
<keyword evidence="2" id="KW-0560">Oxidoreductase</keyword>
<dbReference type="PRINTS" id="PR00081">
    <property type="entry name" value="GDHRDH"/>
</dbReference>
<keyword evidence="4" id="KW-1185">Reference proteome</keyword>